<accession>A0A4U8W6C5</accession>
<evidence type="ECO:0000313" key="2">
    <source>
        <dbReference type="EMBL" id="VFB01493.1"/>
    </source>
</evidence>
<dbReference type="InterPro" id="IPR024520">
    <property type="entry name" value="DUF3558"/>
</dbReference>
<dbReference type="Pfam" id="PF12079">
    <property type="entry name" value="DUF3558"/>
    <property type="match status" value="1"/>
</dbReference>
<sequence length="183" mass="19360">MRRIAVVVAAGALTVGVAACGETTDGTPAAQEETSSQTTVQFNPCEDLSADVLSSVGLDPASENTSINPPTGDTQWRICDWTAVDSPYAVGVAASTLSQDSLASNPAVTGFRDVTINGRQGLTYVPAKNDNQLRCYVSIPAEHDGMYNIIVDWPYSKKDSATEKPPCATAVRYAEALEPHLPK</sequence>
<reference evidence="2 3" key="1">
    <citation type="submission" date="2019-02" db="EMBL/GenBank/DDBJ databases">
        <authorList>
            <consortium name="Pathogen Informatics"/>
        </authorList>
    </citation>
    <scope>NUCLEOTIDE SEQUENCE [LARGE SCALE GENOMIC DNA]</scope>
    <source>
        <strain evidence="2 3">3012STDY6756504</strain>
    </source>
</reference>
<feature type="chain" id="PRO_5039015861" evidence="1">
    <location>
        <begin position="21"/>
        <end position="183"/>
    </location>
</feature>
<gene>
    <name evidence="2" type="ORF">NCTC10797_05312</name>
</gene>
<evidence type="ECO:0000256" key="1">
    <source>
        <dbReference type="SAM" id="SignalP"/>
    </source>
</evidence>
<dbReference type="RefSeq" id="WP_165448976.1">
    <property type="nucleotide sequence ID" value="NZ_LR215973.1"/>
</dbReference>
<protein>
    <submittedName>
        <fullName evidence="2">Protein of uncharacterized function (DUF3558)</fullName>
    </submittedName>
</protein>
<name>A0A4U8W6C5_9NOCA</name>
<organism evidence="2 3">
    <name type="scientific">Nocardia cyriacigeorgica</name>
    <dbReference type="NCBI Taxonomy" id="135487"/>
    <lineage>
        <taxon>Bacteria</taxon>
        <taxon>Bacillati</taxon>
        <taxon>Actinomycetota</taxon>
        <taxon>Actinomycetes</taxon>
        <taxon>Mycobacteriales</taxon>
        <taxon>Nocardiaceae</taxon>
        <taxon>Nocardia</taxon>
    </lineage>
</organism>
<keyword evidence="1" id="KW-0732">Signal</keyword>
<dbReference type="AlphaFoldDB" id="A0A4U8W6C5"/>
<proteinExistence type="predicted"/>
<dbReference type="PROSITE" id="PS51257">
    <property type="entry name" value="PROKAR_LIPOPROTEIN"/>
    <property type="match status" value="1"/>
</dbReference>
<evidence type="ECO:0000313" key="3">
    <source>
        <dbReference type="Proteomes" id="UP000290439"/>
    </source>
</evidence>
<dbReference type="EMBL" id="LR215973">
    <property type="protein sequence ID" value="VFB01493.1"/>
    <property type="molecule type" value="Genomic_DNA"/>
</dbReference>
<feature type="signal peptide" evidence="1">
    <location>
        <begin position="1"/>
        <end position="20"/>
    </location>
</feature>
<dbReference type="Proteomes" id="UP000290439">
    <property type="component" value="Chromosome"/>
</dbReference>